<sequence>MIFVLGIYLGSLPQKSLRCASLIGSSLAISNKEFETDVTNLSVSEDPQSSTILSHHNLVITTAINFDLTAVYRFSRSLRASCNFCHLVVVVADSALRNDDFKQLAKLYSIVFISEKVYFPKHLRLNGSDIPFASSVRWLIIRNYLLTLEAKRKVYKNVFMCDSRDGLFQANIFQYVTNYSPGLLVFLESIHMTIGKCGINSGWIKKCYNDSALTEISNNSISCSGTVLGTWYAVLTYLSKMEFHIINAPNACKKYPGSDQGIHNYIIYTNKIVNVSIHYILHEYGFVGTLGYAPIVKRNQFGLVKNENGSVYAFIHQWDRSEQLKVQFQREYQLIPANVREKKQIVGDSS</sequence>
<dbReference type="Proteomes" id="UP000663828">
    <property type="component" value="Unassembled WGS sequence"/>
</dbReference>
<proteinExistence type="predicted"/>
<name>A0A815TFI4_ADIRI</name>
<dbReference type="EMBL" id="CAJNOR010004484">
    <property type="protein sequence ID" value="CAF1505771.1"/>
    <property type="molecule type" value="Genomic_DNA"/>
</dbReference>
<reference evidence="1" key="1">
    <citation type="submission" date="2021-02" db="EMBL/GenBank/DDBJ databases">
        <authorList>
            <person name="Nowell W R."/>
        </authorList>
    </citation>
    <scope>NUCLEOTIDE SEQUENCE</scope>
</reference>
<keyword evidence="2" id="KW-1185">Reference proteome</keyword>
<accession>A0A815TFI4</accession>
<organism evidence="1 2">
    <name type="scientific">Adineta ricciae</name>
    <name type="common">Rotifer</name>
    <dbReference type="NCBI Taxonomy" id="249248"/>
    <lineage>
        <taxon>Eukaryota</taxon>
        <taxon>Metazoa</taxon>
        <taxon>Spiralia</taxon>
        <taxon>Gnathifera</taxon>
        <taxon>Rotifera</taxon>
        <taxon>Eurotatoria</taxon>
        <taxon>Bdelloidea</taxon>
        <taxon>Adinetida</taxon>
        <taxon>Adinetidae</taxon>
        <taxon>Adineta</taxon>
    </lineage>
</organism>
<evidence type="ECO:0000313" key="2">
    <source>
        <dbReference type="Proteomes" id="UP000663828"/>
    </source>
</evidence>
<evidence type="ECO:0000313" key="1">
    <source>
        <dbReference type="EMBL" id="CAF1505771.1"/>
    </source>
</evidence>
<gene>
    <name evidence="1" type="ORF">XAT740_LOCUS39927</name>
</gene>
<comment type="caution">
    <text evidence="1">The sequence shown here is derived from an EMBL/GenBank/DDBJ whole genome shotgun (WGS) entry which is preliminary data.</text>
</comment>
<protein>
    <submittedName>
        <fullName evidence="1">Uncharacterized protein</fullName>
    </submittedName>
</protein>
<dbReference type="AlphaFoldDB" id="A0A815TFI4"/>